<dbReference type="GO" id="GO:0006508">
    <property type="term" value="P:proteolysis"/>
    <property type="evidence" value="ECO:0007669"/>
    <property type="project" value="UniProtKB-KW"/>
</dbReference>
<dbReference type="PANTHER" id="PTHR42881:SF2">
    <property type="entry name" value="PROLYL ENDOPEPTIDASE"/>
    <property type="match status" value="1"/>
</dbReference>
<evidence type="ECO:0000313" key="9">
    <source>
        <dbReference type="EMBL" id="CAB4941993.1"/>
    </source>
</evidence>
<dbReference type="PRINTS" id="PR00862">
    <property type="entry name" value="PROLIGOPTASE"/>
</dbReference>
<dbReference type="PROSITE" id="PS00708">
    <property type="entry name" value="PRO_ENDOPEP_SER"/>
    <property type="match status" value="1"/>
</dbReference>
<dbReference type="FunFam" id="3.40.50.1820:FF:000005">
    <property type="entry name" value="Prolyl endopeptidase"/>
    <property type="match status" value="1"/>
</dbReference>
<dbReference type="PANTHER" id="PTHR42881">
    <property type="entry name" value="PROLYL ENDOPEPTIDASE"/>
    <property type="match status" value="1"/>
</dbReference>
<comment type="catalytic activity">
    <reaction evidence="1">
        <text>Hydrolysis of Pro-|-Xaa &gt;&gt; Ala-|-Xaa in oligopeptides.</text>
        <dbReference type="EC" id="3.4.21.26"/>
    </reaction>
</comment>
<dbReference type="EC" id="3.4.21.26" evidence="3"/>
<evidence type="ECO:0000256" key="4">
    <source>
        <dbReference type="ARBA" id="ARBA00022670"/>
    </source>
</evidence>
<keyword evidence="4" id="KW-0645">Protease</keyword>
<dbReference type="EMBL" id="CAFBNE010000023">
    <property type="protein sequence ID" value="CAB4941993.1"/>
    <property type="molecule type" value="Genomic_DNA"/>
</dbReference>
<dbReference type="InterPro" id="IPR023302">
    <property type="entry name" value="Pept_S9A_N"/>
</dbReference>
<dbReference type="InterPro" id="IPR001375">
    <property type="entry name" value="Peptidase_S9_cat"/>
</dbReference>
<dbReference type="Pfam" id="PF02897">
    <property type="entry name" value="Peptidase_S9_N"/>
    <property type="match status" value="1"/>
</dbReference>
<evidence type="ECO:0000259" key="7">
    <source>
        <dbReference type="Pfam" id="PF00326"/>
    </source>
</evidence>
<dbReference type="Gene3D" id="2.130.10.120">
    <property type="entry name" value="Prolyl oligopeptidase, N-terminal domain"/>
    <property type="match status" value="1"/>
</dbReference>
<dbReference type="GO" id="GO:0004252">
    <property type="term" value="F:serine-type endopeptidase activity"/>
    <property type="evidence" value="ECO:0007669"/>
    <property type="project" value="UniProtKB-EC"/>
</dbReference>
<keyword evidence="5" id="KW-0378">Hydrolase</keyword>
<dbReference type="SUPFAM" id="SSF50993">
    <property type="entry name" value="Peptidase/esterase 'gauge' domain"/>
    <property type="match status" value="1"/>
</dbReference>
<dbReference type="InterPro" id="IPR002471">
    <property type="entry name" value="Pept_S9_AS"/>
</dbReference>
<organism evidence="9">
    <name type="scientific">freshwater metagenome</name>
    <dbReference type="NCBI Taxonomy" id="449393"/>
    <lineage>
        <taxon>unclassified sequences</taxon>
        <taxon>metagenomes</taxon>
        <taxon>ecological metagenomes</taxon>
    </lineage>
</organism>
<feature type="domain" description="Peptidase S9 prolyl oligopeptidase catalytic" evidence="7">
    <location>
        <begin position="377"/>
        <end position="592"/>
    </location>
</feature>
<dbReference type="InterPro" id="IPR029058">
    <property type="entry name" value="AB_hydrolase_fold"/>
</dbReference>
<evidence type="ECO:0000256" key="2">
    <source>
        <dbReference type="ARBA" id="ARBA00005228"/>
    </source>
</evidence>
<dbReference type="Pfam" id="PF00326">
    <property type="entry name" value="Peptidase_S9"/>
    <property type="match status" value="1"/>
</dbReference>
<sequence>MLWLVAEVEGAPDVELLNPNLIADDGSVALTGWAPNEDGSLIAYSLAERGGDWQDIRVRDVRSGQDLAEVLRGSKSEEDLPFPSVAWHPNGTGFYYTRLLYAEDEASQDRYRNSQVYWHRIGTQQHQDSLVFANVDDPEENFVPIIAGDGRSLLLHVWKGLSHQHQVVVLPLDGHGDPIRLFAEFDARFIFMGVLNERFIFQTNSGALRGRVIGVDITKPEESNWIEIVPEQEDRIDEAVLLGACVLVVSVRGFHHVVRIFNEQGEVVHSIALPGLGTVSDVSVDSISQAVFMAYESYLQPPLILRHDLETGLLSLWRETDVLFDFTGYEISQDVVVTADGASIPISIVHSKDIVLDHSHPTLLYGYGGFDVSITPSFNASRLLWLENGGIYAVANIRGGGEFGESWHGAGKGQNKQTVFDDFAAAGDWLITRGYTSCDRLAAVGESNGGLLVAATMLQRPELFAGVICSIPVTDMLRFHRFTIGHYWTFEYGNADDDVEQFRVLHAYSPVHNVRAGVNYPPILVTTGENDDRVVPAHAMKFVAALQDVATVEDGPRLLRYQSDVGHGLGKPRSKVMELDCAIYTFALACCGVAPNGE</sequence>
<comment type="similarity">
    <text evidence="2">Belongs to the peptidase S9A family.</text>
</comment>
<accession>A0A6J7JFM9</accession>
<dbReference type="GO" id="GO:0005829">
    <property type="term" value="C:cytosol"/>
    <property type="evidence" value="ECO:0007669"/>
    <property type="project" value="TreeGrafter"/>
</dbReference>
<gene>
    <name evidence="9" type="ORF">UFOPK3772_00986</name>
</gene>
<evidence type="ECO:0000259" key="8">
    <source>
        <dbReference type="Pfam" id="PF02897"/>
    </source>
</evidence>
<name>A0A6J7JFM9_9ZZZZ</name>
<evidence type="ECO:0000256" key="5">
    <source>
        <dbReference type="ARBA" id="ARBA00022801"/>
    </source>
</evidence>
<keyword evidence="6" id="KW-0720">Serine protease</keyword>
<evidence type="ECO:0000256" key="1">
    <source>
        <dbReference type="ARBA" id="ARBA00001070"/>
    </source>
</evidence>
<evidence type="ECO:0000256" key="3">
    <source>
        <dbReference type="ARBA" id="ARBA00011897"/>
    </source>
</evidence>
<dbReference type="InterPro" id="IPR002470">
    <property type="entry name" value="Peptidase_S9A"/>
</dbReference>
<proteinExistence type="inferred from homology"/>
<dbReference type="InterPro" id="IPR051167">
    <property type="entry name" value="Prolyl_oligopep/macrocyclase"/>
</dbReference>
<dbReference type="Gene3D" id="3.40.50.1820">
    <property type="entry name" value="alpha/beta hydrolase"/>
    <property type="match status" value="1"/>
</dbReference>
<dbReference type="SUPFAM" id="SSF53474">
    <property type="entry name" value="alpha/beta-Hydrolases"/>
    <property type="match status" value="1"/>
</dbReference>
<dbReference type="GO" id="GO:0070012">
    <property type="term" value="F:oligopeptidase activity"/>
    <property type="evidence" value="ECO:0007669"/>
    <property type="project" value="TreeGrafter"/>
</dbReference>
<reference evidence="9" key="1">
    <citation type="submission" date="2020-05" db="EMBL/GenBank/DDBJ databases">
        <authorList>
            <person name="Chiriac C."/>
            <person name="Salcher M."/>
            <person name="Ghai R."/>
            <person name="Kavagutti S V."/>
        </authorList>
    </citation>
    <scope>NUCLEOTIDE SEQUENCE</scope>
</reference>
<evidence type="ECO:0000256" key="6">
    <source>
        <dbReference type="ARBA" id="ARBA00022825"/>
    </source>
</evidence>
<feature type="domain" description="Peptidase S9A N-terminal" evidence="8">
    <location>
        <begin position="8"/>
        <end position="319"/>
    </location>
</feature>
<dbReference type="AlphaFoldDB" id="A0A6J7JFM9"/>
<protein>
    <recommendedName>
        <fullName evidence="3">prolyl oligopeptidase</fullName>
        <ecNumber evidence="3">3.4.21.26</ecNumber>
    </recommendedName>
</protein>